<evidence type="ECO:0000313" key="6">
    <source>
        <dbReference type="Proteomes" id="UP001321473"/>
    </source>
</evidence>
<evidence type="ECO:0000313" key="5">
    <source>
        <dbReference type="EMBL" id="KAK8773620.1"/>
    </source>
</evidence>
<evidence type="ECO:0000256" key="1">
    <source>
        <dbReference type="ARBA" id="ARBA00011764"/>
    </source>
</evidence>
<dbReference type="Proteomes" id="UP001321473">
    <property type="component" value="Unassembled WGS sequence"/>
</dbReference>
<gene>
    <name evidence="5" type="ORF">V5799_011849</name>
</gene>
<comment type="subunit">
    <text evidence="1">Self-associates forming complexes of several hundred monomers.</text>
</comment>
<dbReference type="InterPro" id="IPR028002">
    <property type="entry name" value="Myb_DNA-bind_5"/>
</dbReference>
<organism evidence="5 6">
    <name type="scientific">Amblyomma americanum</name>
    <name type="common">Lone star tick</name>
    <dbReference type="NCBI Taxonomy" id="6943"/>
    <lineage>
        <taxon>Eukaryota</taxon>
        <taxon>Metazoa</taxon>
        <taxon>Ecdysozoa</taxon>
        <taxon>Arthropoda</taxon>
        <taxon>Chelicerata</taxon>
        <taxon>Arachnida</taxon>
        <taxon>Acari</taxon>
        <taxon>Parasitiformes</taxon>
        <taxon>Ixodida</taxon>
        <taxon>Ixodoidea</taxon>
        <taxon>Ixodidae</taxon>
        <taxon>Amblyomminae</taxon>
        <taxon>Amblyomma</taxon>
    </lineage>
</organism>
<protein>
    <recommendedName>
        <fullName evidence="2">Regulatory protein zeste</fullName>
    </recommendedName>
</protein>
<evidence type="ECO:0000256" key="2">
    <source>
        <dbReference type="ARBA" id="ARBA00016807"/>
    </source>
</evidence>
<evidence type="ECO:0000256" key="3">
    <source>
        <dbReference type="ARBA" id="ARBA00025466"/>
    </source>
</evidence>
<feature type="domain" description="Myb/SANT-like DNA-binding" evidence="4">
    <location>
        <begin position="20"/>
        <end position="65"/>
    </location>
</feature>
<proteinExistence type="predicted"/>
<name>A0AAQ4EG03_AMBAM</name>
<dbReference type="Pfam" id="PF13873">
    <property type="entry name" value="Myb_DNA-bind_5"/>
    <property type="match status" value="1"/>
</dbReference>
<reference evidence="5 6" key="1">
    <citation type="journal article" date="2023" name="Arcadia Sci">
        <title>De novo assembly of a long-read Amblyomma americanum tick genome.</title>
        <authorList>
            <person name="Chou S."/>
            <person name="Poskanzer K.E."/>
            <person name="Rollins M."/>
            <person name="Thuy-Boun P.S."/>
        </authorList>
    </citation>
    <scope>NUCLEOTIDE SEQUENCE [LARGE SCALE GENOMIC DNA]</scope>
    <source>
        <strain evidence="5">F_SG_1</strain>
        <tissue evidence="5">Salivary glands</tissue>
    </source>
</reference>
<evidence type="ECO:0000259" key="4">
    <source>
        <dbReference type="Pfam" id="PF13873"/>
    </source>
</evidence>
<dbReference type="AlphaFoldDB" id="A0AAQ4EG03"/>
<sequence>MLEFTEQHPALAHAASPLSVGYTAARRRELWQEVANLLNAVGPVVKSVPLWRHTWQVWCTRCNREEAQFLVAGRGTGGGRRPGLPAGKLRAPDLVQGVADPMFSSSSQACEPAPCVRGGGTRDERPAAGRGALSIWFDMYT</sequence>
<accession>A0AAQ4EG03</accession>
<comment type="function">
    <text evidence="3">Involved in transvection phenomena (= synapsis-dependent gene expression), where the synaptic pairing of chromosomes carrying genes with which zeste interacts influences the expression of these genes. Zeste binds to DNA and stimulates transcription from a nearby promoter.</text>
</comment>
<comment type="caution">
    <text evidence="5">The sequence shown here is derived from an EMBL/GenBank/DDBJ whole genome shotgun (WGS) entry which is preliminary data.</text>
</comment>
<dbReference type="EMBL" id="JARKHS020016570">
    <property type="protein sequence ID" value="KAK8773620.1"/>
    <property type="molecule type" value="Genomic_DNA"/>
</dbReference>
<keyword evidence="6" id="KW-1185">Reference proteome</keyword>